<dbReference type="AlphaFoldDB" id="A0A5N6KU93"/>
<name>A0A5N6KU93_9ROSI</name>
<dbReference type="PANTHER" id="PTHR37783">
    <property type="entry name" value="MEMBRANE PROTEIN, PUTATIVE (AFU_ORTHOLOGUE AFUA_1G04315)-RELATED"/>
    <property type="match status" value="1"/>
</dbReference>
<dbReference type="InterPro" id="IPR019595">
    <property type="entry name" value="DUF2470"/>
</dbReference>
<sequence length="246" mass="27541">MANKAPSDEATVARIISHMNTDHQDSLMRYLEHYCKLSSFSARNARLTNITKTALTITTSKSTSSATEKPGNTYTIPLDPPLASWSKARPRVVSMDITCIASLNRSPITLKHYIRPGPVHATVLVACVFTIFLFHRRSALLPVLPLASTSSSYDALLPWPRLATQNPELFTWFHKIQPWVFYPLLAAHALESTILGGIVLRRHSVAVGSSLWWTWVASCFLEGFGTFARIKHWAEAEKVKREKSSH</sequence>
<accession>A0A5N6KU93</accession>
<gene>
    <name evidence="2" type="ORF">FH972_023026</name>
</gene>
<evidence type="ECO:0000313" key="3">
    <source>
        <dbReference type="Proteomes" id="UP000327013"/>
    </source>
</evidence>
<organism evidence="2 3">
    <name type="scientific">Carpinus fangiana</name>
    <dbReference type="NCBI Taxonomy" id="176857"/>
    <lineage>
        <taxon>Eukaryota</taxon>
        <taxon>Viridiplantae</taxon>
        <taxon>Streptophyta</taxon>
        <taxon>Embryophyta</taxon>
        <taxon>Tracheophyta</taxon>
        <taxon>Spermatophyta</taxon>
        <taxon>Magnoliopsida</taxon>
        <taxon>eudicotyledons</taxon>
        <taxon>Gunneridae</taxon>
        <taxon>Pentapetalae</taxon>
        <taxon>rosids</taxon>
        <taxon>fabids</taxon>
        <taxon>Fagales</taxon>
        <taxon>Betulaceae</taxon>
        <taxon>Carpinus</taxon>
    </lineage>
</organism>
<reference evidence="2 3" key="1">
    <citation type="submission" date="2019-06" db="EMBL/GenBank/DDBJ databases">
        <title>A chromosomal-level reference genome of Carpinus fangiana (Coryloideae, Betulaceae).</title>
        <authorList>
            <person name="Yang X."/>
            <person name="Wang Z."/>
            <person name="Zhang L."/>
            <person name="Hao G."/>
            <person name="Liu J."/>
            <person name="Yang Y."/>
        </authorList>
    </citation>
    <scope>NUCLEOTIDE SEQUENCE [LARGE SCALE GENOMIC DNA]</scope>
    <source>
        <strain evidence="2">Cfa_2016G</strain>
        <tissue evidence="2">Leaf</tissue>
    </source>
</reference>
<feature type="domain" description="DUF2470" evidence="1">
    <location>
        <begin position="13"/>
        <end position="95"/>
    </location>
</feature>
<evidence type="ECO:0000313" key="2">
    <source>
        <dbReference type="EMBL" id="KAB8345974.1"/>
    </source>
</evidence>
<keyword evidence="3" id="KW-1185">Reference proteome</keyword>
<comment type="caution">
    <text evidence="2">The sequence shown here is derived from an EMBL/GenBank/DDBJ whole genome shotgun (WGS) entry which is preliminary data.</text>
</comment>
<dbReference type="PANTHER" id="PTHR37783:SF1">
    <property type="entry name" value="MEMBRANE PROTEIN, PUTATIVE (AFU_ORTHOLOGUE AFUA_1G04315)-RELATED"/>
    <property type="match status" value="1"/>
</dbReference>
<dbReference type="EMBL" id="VIBQ01000013">
    <property type="protein sequence ID" value="KAB8345974.1"/>
    <property type="molecule type" value="Genomic_DNA"/>
</dbReference>
<dbReference type="OrthoDB" id="5553410at2759"/>
<proteinExistence type="predicted"/>
<protein>
    <recommendedName>
        <fullName evidence="1">DUF2470 domain-containing protein</fullName>
    </recommendedName>
</protein>
<dbReference type="Gene3D" id="3.20.180.10">
    <property type="entry name" value="PNP-oxidase-like"/>
    <property type="match status" value="1"/>
</dbReference>
<dbReference type="Proteomes" id="UP000327013">
    <property type="component" value="Unassembled WGS sequence"/>
</dbReference>
<evidence type="ECO:0000259" key="1">
    <source>
        <dbReference type="Pfam" id="PF10615"/>
    </source>
</evidence>
<dbReference type="InterPro" id="IPR037119">
    <property type="entry name" value="Haem_oxidase_HugZ-like_sf"/>
</dbReference>
<dbReference type="Pfam" id="PF10615">
    <property type="entry name" value="DUF2470"/>
    <property type="match status" value="1"/>
</dbReference>